<organism evidence="1 2">
    <name type="scientific">Methylobacterium oryzae CBMB20</name>
    <dbReference type="NCBI Taxonomy" id="693986"/>
    <lineage>
        <taxon>Bacteria</taxon>
        <taxon>Pseudomonadati</taxon>
        <taxon>Pseudomonadota</taxon>
        <taxon>Alphaproteobacteria</taxon>
        <taxon>Hyphomicrobiales</taxon>
        <taxon>Methylobacteriaceae</taxon>
        <taxon>Methylobacterium</taxon>
    </lineage>
</organism>
<dbReference type="EMBL" id="CP003811">
    <property type="protein sequence ID" value="AIQ88343.1"/>
    <property type="molecule type" value="Genomic_DNA"/>
</dbReference>
<dbReference type="Proteomes" id="UP000029492">
    <property type="component" value="Chromosome"/>
</dbReference>
<name>A0A089NR61_9HYPH</name>
<accession>A0A089NR61</accession>
<dbReference type="HOGENOM" id="CLU_2753256_0_0_5"/>
<proteinExistence type="predicted"/>
<keyword evidence="2" id="KW-1185">Reference proteome</keyword>
<gene>
    <name evidence="1" type="ORF">MOC_0588</name>
</gene>
<evidence type="ECO:0000313" key="2">
    <source>
        <dbReference type="Proteomes" id="UP000029492"/>
    </source>
</evidence>
<reference evidence="1 2" key="1">
    <citation type="journal article" date="2014" name="PLoS ONE">
        <title>Genome Information of Methylobacterium oryzae, a Plant-Probiotic Methylotroph in the Phyllosphere.</title>
        <authorList>
            <person name="Kwak M.J."/>
            <person name="Jeong H."/>
            <person name="Madhaiyan M."/>
            <person name="Lee Y."/>
            <person name="Sa T.M."/>
            <person name="Oh T.K."/>
            <person name="Kim J.F."/>
        </authorList>
    </citation>
    <scope>NUCLEOTIDE SEQUENCE [LARGE SCALE GENOMIC DNA]</scope>
    <source>
        <strain evidence="1 2">CBMB20</strain>
    </source>
</reference>
<sequence length="70" mass="7803">MVRRIGGRKSHPGFHRVLSYTALVHQRGGALQYPNDVRRVAYRRIGFDVPAFARLLTGPAQAALDDWVGS</sequence>
<dbReference type="AlphaFoldDB" id="A0A089NR61"/>
<protein>
    <submittedName>
        <fullName evidence="1">Protein of unassigned function</fullName>
    </submittedName>
</protein>
<dbReference type="KEGG" id="mor:MOC_0588"/>
<evidence type="ECO:0000313" key="1">
    <source>
        <dbReference type="EMBL" id="AIQ88343.1"/>
    </source>
</evidence>